<dbReference type="EMBL" id="JBHTAT010000001">
    <property type="protein sequence ID" value="MFC7255218.1"/>
    <property type="molecule type" value="Genomic_DNA"/>
</dbReference>
<proteinExistence type="predicted"/>
<reference evidence="1 2" key="1">
    <citation type="journal article" date="2019" name="Int. J. Syst. Evol. Microbiol.">
        <title>The Global Catalogue of Microorganisms (GCM) 10K type strain sequencing project: providing services to taxonomists for standard genome sequencing and annotation.</title>
        <authorList>
            <consortium name="The Broad Institute Genomics Platform"/>
            <consortium name="The Broad Institute Genome Sequencing Center for Infectious Disease"/>
            <person name="Wu L."/>
            <person name="Ma J."/>
        </authorList>
    </citation>
    <scope>NUCLEOTIDE SEQUENCE [LARGE SCALE GENOMIC DNA]</scope>
    <source>
        <strain evidence="1 2">GX21</strain>
    </source>
</reference>
<evidence type="ECO:0000313" key="1">
    <source>
        <dbReference type="EMBL" id="MFC7255218.1"/>
    </source>
</evidence>
<sequence>MHTFRISGTFAAFGRFVLIPRAGTLSPGTESDLLLPTVALRSRTSLPDDCFDSVSTTLVGNNETVLHATAEMAHDARFTPLVLGARSQ</sequence>
<protein>
    <submittedName>
        <fullName evidence="1">Uncharacterized protein</fullName>
    </submittedName>
</protein>
<organism evidence="1 2">
    <name type="scientific">Haloplanus litoreus</name>
    <dbReference type="NCBI Taxonomy" id="767515"/>
    <lineage>
        <taxon>Archaea</taxon>
        <taxon>Methanobacteriati</taxon>
        <taxon>Methanobacteriota</taxon>
        <taxon>Stenosarchaea group</taxon>
        <taxon>Halobacteria</taxon>
        <taxon>Halobacteriales</taxon>
        <taxon>Haloferacaceae</taxon>
        <taxon>Haloplanus</taxon>
    </lineage>
</organism>
<dbReference type="AlphaFoldDB" id="A0ABD5ZX08"/>
<accession>A0ABD5ZX08</accession>
<gene>
    <name evidence="1" type="ORF">ACFQKE_07910</name>
</gene>
<name>A0ABD5ZX08_9EURY</name>
<dbReference type="RefSeq" id="WP_379703431.1">
    <property type="nucleotide sequence ID" value="NZ_JBHTAT010000001.1"/>
</dbReference>
<keyword evidence="2" id="KW-1185">Reference proteome</keyword>
<dbReference type="Proteomes" id="UP001596434">
    <property type="component" value="Unassembled WGS sequence"/>
</dbReference>
<evidence type="ECO:0000313" key="2">
    <source>
        <dbReference type="Proteomes" id="UP001596434"/>
    </source>
</evidence>
<comment type="caution">
    <text evidence="1">The sequence shown here is derived from an EMBL/GenBank/DDBJ whole genome shotgun (WGS) entry which is preliminary data.</text>
</comment>
<dbReference type="GeneID" id="96953566"/>